<dbReference type="PANTHER" id="PTHR11070:SF64">
    <property type="entry name" value="ATP-DEPENDENT DNA HELICASE REP"/>
    <property type="match status" value="1"/>
</dbReference>
<comment type="subunit">
    <text evidence="11">Homodimer.</text>
</comment>
<dbReference type="InterPro" id="IPR005752">
    <property type="entry name" value="Helicase_Rep"/>
</dbReference>
<gene>
    <name evidence="11" type="primary">rep</name>
    <name evidence="15" type="ORF">EDC61_10261</name>
</gene>
<feature type="binding site" evidence="11">
    <location>
        <position position="279"/>
    </location>
    <ligand>
        <name>ATP</name>
        <dbReference type="ChEBI" id="CHEBI:30616"/>
    </ligand>
</feature>
<evidence type="ECO:0000256" key="10">
    <source>
        <dbReference type="ARBA" id="ARBA00048988"/>
    </source>
</evidence>
<evidence type="ECO:0000256" key="6">
    <source>
        <dbReference type="ARBA" id="ARBA00022840"/>
    </source>
</evidence>
<keyword evidence="3 11" id="KW-0547">Nucleotide-binding</keyword>
<evidence type="ECO:0000256" key="11">
    <source>
        <dbReference type="HAMAP-Rule" id="MF_01920"/>
    </source>
</evidence>
<evidence type="ECO:0000256" key="4">
    <source>
        <dbReference type="ARBA" id="ARBA00022801"/>
    </source>
</evidence>
<dbReference type="HAMAP" id="MF_01920">
    <property type="entry name" value="Helicase_Rep"/>
    <property type="match status" value="1"/>
</dbReference>
<dbReference type="GO" id="GO:0006260">
    <property type="term" value="P:DNA replication"/>
    <property type="evidence" value="ECO:0007669"/>
    <property type="project" value="UniProtKB-UniRule"/>
</dbReference>
<dbReference type="GO" id="GO:0016887">
    <property type="term" value="F:ATP hydrolysis activity"/>
    <property type="evidence" value="ECO:0007669"/>
    <property type="project" value="RHEA"/>
</dbReference>
<proteinExistence type="inferred from homology"/>
<evidence type="ECO:0000256" key="8">
    <source>
        <dbReference type="ARBA" id="ARBA00023235"/>
    </source>
</evidence>
<comment type="caution">
    <text evidence="15">The sequence shown here is derived from an EMBL/GenBank/DDBJ whole genome shotgun (WGS) entry which is preliminary data.</text>
</comment>
<dbReference type="PROSITE" id="PS51198">
    <property type="entry name" value="UVRD_HELICASE_ATP_BIND"/>
    <property type="match status" value="1"/>
</dbReference>
<dbReference type="InterPro" id="IPR000212">
    <property type="entry name" value="DNA_helicase_UvrD/REP"/>
</dbReference>
<dbReference type="Proteomes" id="UP000295135">
    <property type="component" value="Unassembled WGS sequence"/>
</dbReference>
<dbReference type="InterPro" id="IPR014016">
    <property type="entry name" value="UvrD-like_ATP-bd"/>
</dbReference>
<sequence>MSLLSNLNPQQREAVKYLDGPLLVLAGAGSGKTRVITRKIAFLIADCGYDPRAITAVTFTNKAAREMKARVGELLEGKTGQGLTVCTFHALGLTILRREAKRLGYKPSFSVLDAADTQAILSEITKAPDKGTLRQAAAVISNWKNALITPDQAQQVAADETERQLAVAYRAYQDTLRAYQAMDFDDLIRLPVELFRCDAEAREAWQNRMRHLLVDEYQDTNGAQYELMKLLTGPLGRFTAVGDDDQAIYAWRGADIENLKRLAEDYSRLKIIPLTQNYRSCQRILRAANSVIRNNPRVHEKNLWSELGIGDPIQVVRCKDDRNEAETIAMRISAHKFEHRTRFADYAVLYRGNHQARLFEEALRAAKIPYVLSGGQSFFDRAEIKDLTAYLRLIANQDDDPAFIRAATSPKRGIGPTTLEKLGQYAAERHCSLFEAAFETGLQSRMAAKQLEPLIEFGNFINRLAFRAPKEPAGRLLQELLAAIRYEEWLYDTEDERAAKAKWGNVSEFVDWLSKKGEEDEKSLIELTQTVSLMNLLEGRDEAELDAVRLSTLHAAKGLEFPHVILAGVEEDILPHRECQEGSRLEEERRLMYVGITRAQKSLTLTCCGKRKKGGDWVVCEPSRFLDEIDSAELRHSGQEDDSAAAREAGRNRLANLKAMLAANK</sequence>
<organism evidence="15 16">
    <name type="scientific">Sulfuritortus calidifontis</name>
    <dbReference type="NCBI Taxonomy" id="1914471"/>
    <lineage>
        <taxon>Bacteria</taxon>
        <taxon>Pseudomonadati</taxon>
        <taxon>Pseudomonadota</taxon>
        <taxon>Betaproteobacteria</taxon>
        <taxon>Nitrosomonadales</taxon>
        <taxon>Thiobacillaceae</taxon>
        <taxon>Sulfuritortus</taxon>
    </lineage>
</organism>
<evidence type="ECO:0000256" key="2">
    <source>
        <dbReference type="ARBA" id="ARBA00022705"/>
    </source>
</evidence>
<dbReference type="InterPro" id="IPR014017">
    <property type="entry name" value="DNA_helicase_UvrD-like_C"/>
</dbReference>
<protein>
    <recommendedName>
        <fullName evidence="11">ATP-dependent DNA helicase Rep</fullName>
        <ecNumber evidence="11">5.6.2.4</ecNumber>
    </recommendedName>
    <alternativeName>
        <fullName evidence="11">DNA 3'-5' helicase Rep</fullName>
    </alternativeName>
</protein>
<dbReference type="GO" id="GO:0003697">
    <property type="term" value="F:single-stranded DNA binding"/>
    <property type="evidence" value="ECO:0007669"/>
    <property type="project" value="UniProtKB-UniRule"/>
</dbReference>
<feature type="domain" description="UvrD-like helicase C-terminal" evidence="14">
    <location>
        <begin position="282"/>
        <end position="558"/>
    </location>
</feature>
<dbReference type="Gene3D" id="1.10.10.160">
    <property type="match status" value="1"/>
</dbReference>
<dbReference type="GO" id="GO:0043138">
    <property type="term" value="F:3'-5' DNA helicase activity"/>
    <property type="evidence" value="ECO:0007669"/>
    <property type="project" value="UniProtKB-UniRule"/>
</dbReference>
<dbReference type="EC" id="5.6.2.4" evidence="11"/>
<keyword evidence="5 11" id="KW-0347">Helicase</keyword>
<dbReference type="GO" id="GO:0005524">
    <property type="term" value="F:ATP binding"/>
    <property type="evidence" value="ECO:0007669"/>
    <property type="project" value="UniProtKB-UniRule"/>
</dbReference>
<keyword evidence="16" id="KW-1185">Reference proteome</keyword>
<comment type="function">
    <text evidence="11">Rep helicase is a single-stranded DNA-dependent ATPase involved in DNA replication; it can initiate unwinding at a nick in the DNA. It binds to the single-stranded DNA and acts in a progressive fashion along the DNA in the 3' to 5' direction.</text>
</comment>
<dbReference type="OrthoDB" id="5905204at2"/>
<dbReference type="PROSITE" id="PS51217">
    <property type="entry name" value="UVRD_HELICASE_CTER"/>
    <property type="match status" value="1"/>
</dbReference>
<evidence type="ECO:0000256" key="7">
    <source>
        <dbReference type="ARBA" id="ARBA00023125"/>
    </source>
</evidence>
<dbReference type="Gene3D" id="1.10.486.10">
    <property type="entry name" value="PCRA, domain 4"/>
    <property type="match status" value="1"/>
</dbReference>
<keyword evidence="4 11" id="KW-0378">Hydrolase</keyword>
<evidence type="ECO:0000313" key="15">
    <source>
        <dbReference type="EMBL" id="TCS73292.1"/>
    </source>
</evidence>
<feature type="domain" description="UvrD-like helicase ATP-binding" evidence="13">
    <location>
        <begin position="5"/>
        <end position="281"/>
    </location>
</feature>
<name>A0A4R3JXN2_9PROT</name>
<feature type="binding site" evidence="12">
    <location>
        <begin position="26"/>
        <end position="33"/>
    </location>
    <ligand>
        <name>ATP</name>
        <dbReference type="ChEBI" id="CHEBI:30616"/>
    </ligand>
</feature>
<dbReference type="InterPro" id="IPR013986">
    <property type="entry name" value="DExx_box_DNA_helicase_dom_sf"/>
</dbReference>
<reference evidence="15 16" key="1">
    <citation type="submission" date="2019-03" db="EMBL/GenBank/DDBJ databases">
        <title>Genomic Encyclopedia of Type Strains, Phase IV (KMG-IV): sequencing the most valuable type-strain genomes for metagenomic binning, comparative biology and taxonomic classification.</title>
        <authorList>
            <person name="Goeker M."/>
        </authorList>
    </citation>
    <scope>NUCLEOTIDE SEQUENCE [LARGE SCALE GENOMIC DNA]</scope>
    <source>
        <strain evidence="15 16">DSM 103923</strain>
    </source>
</reference>
<dbReference type="RefSeq" id="WP_126458421.1">
    <property type="nucleotide sequence ID" value="NZ_AP018721.1"/>
</dbReference>
<keyword evidence="7 11" id="KW-0238">DNA-binding</keyword>
<evidence type="ECO:0000256" key="3">
    <source>
        <dbReference type="ARBA" id="ARBA00022741"/>
    </source>
</evidence>
<dbReference type="PANTHER" id="PTHR11070">
    <property type="entry name" value="UVRD / RECB / PCRA DNA HELICASE FAMILY MEMBER"/>
    <property type="match status" value="1"/>
</dbReference>
<evidence type="ECO:0000256" key="1">
    <source>
        <dbReference type="ARBA" id="ARBA00009922"/>
    </source>
</evidence>
<dbReference type="GO" id="GO:0005829">
    <property type="term" value="C:cytosol"/>
    <property type="evidence" value="ECO:0007669"/>
    <property type="project" value="TreeGrafter"/>
</dbReference>
<accession>A0A4R3JXN2</accession>
<evidence type="ECO:0000256" key="5">
    <source>
        <dbReference type="ARBA" id="ARBA00022806"/>
    </source>
</evidence>
<dbReference type="Pfam" id="PF13361">
    <property type="entry name" value="UvrD_C"/>
    <property type="match status" value="1"/>
</dbReference>
<dbReference type="GO" id="GO:0000725">
    <property type="term" value="P:recombinational repair"/>
    <property type="evidence" value="ECO:0007669"/>
    <property type="project" value="TreeGrafter"/>
</dbReference>
<keyword evidence="2 11" id="KW-0235">DNA replication</keyword>
<keyword evidence="6 11" id="KW-0067">ATP-binding</keyword>
<dbReference type="InterPro" id="IPR027417">
    <property type="entry name" value="P-loop_NTPase"/>
</dbReference>
<dbReference type="EMBL" id="SLZY01000002">
    <property type="protein sequence ID" value="TCS73292.1"/>
    <property type="molecule type" value="Genomic_DNA"/>
</dbReference>
<dbReference type="CDD" id="cd18807">
    <property type="entry name" value="SF1_C_UvrD"/>
    <property type="match status" value="1"/>
</dbReference>
<keyword evidence="8 11" id="KW-0413">Isomerase</keyword>
<dbReference type="Pfam" id="PF00580">
    <property type="entry name" value="UvrD-helicase"/>
    <property type="match status" value="1"/>
</dbReference>
<dbReference type="AlphaFoldDB" id="A0A4R3JXN2"/>
<comment type="similarity">
    <text evidence="1 11">Belongs to the helicase family. UvrD subfamily.</text>
</comment>
<comment type="catalytic activity">
    <reaction evidence="9 11">
        <text>Couples ATP hydrolysis with the unwinding of duplex DNA by translocating in the 3'-5' direction.</text>
        <dbReference type="EC" id="5.6.2.4"/>
    </reaction>
</comment>
<dbReference type="CDD" id="cd17932">
    <property type="entry name" value="DEXQc_UvrD"/>
    <property type="match status" value="1"/>
</dbReference>
<dbReference type="SUPFAM" id="SSF52540">
    <property type="entry name" value="P-loop containing nucleoside triphosphate hydrolases"/>
    <property type="match status" value="1"/>
</dbReference>
<dbReference type="Gene3D" id="3.40.50.300">
    <property type="entry name" value="P-loop containing nucleotide triphosphate hydrolases"/>
    <property type="match status" value="2"/>
</dbReference>
<evidence type="ECO:0000256" key="12">
    <source>
        <dbReference type="PROSITE-ProRule" id="PRU00560"/>
    </source>
</evidence>
<evidence type="ECO:0000259" key="14">
    <source>
        <dbReference type="PROSITE" id="PS51217"/>
    </source>
</evidence>
<comment type="catalytic activity">
    <reaction evidence="10 11">
        <text>ATP + H2O = ADP + phosphate + H(+)</text>
        <dbReference type="Rhea" id="RHEA:13065"/>
        <dbReference type="ChEBI" id="CHEBI:15377"/>
        <dbReference type="ChEBI" id="CHEBI:15378"/>
        <dbReference type="ChEBI" id="CHEBI:30616"/>
        <dbReference type="ChEBI" id="CHEBI:43474"/>
        <dbReference type="ChEBI" id="CHEBI:456216"/>
        <dbReference type="EC" id="5.6.2.4"/>
    </reaction>
</comment>
<evidence type="ECO:0000313" key="16">
    <source>
        <dbReference type="Proteomes" id="UP000295135"/>
    </source>
</evidence>
<evidence type="ECO:0000259" key="13">
    <source>
        <dbReference type="PROSITE" id="PS51198"/>
    </source>
</evidence>
<evidence type="ECO:0000256" key="9">
    <source>
        <dbReference type="ARBA" id="ARBA00034617"/>
    </source>
</evidence>